<evidence type="ECO:0000313" key="1">
    <source>
        <dbReference type="EMBL" id="SDU21749.1"/>
    </source>
</evidence>
<keyword evidence="2" id="KW-1185">Reference proteome</keyword>
<gene>
    <name evidence="1" type="ORF">SAMN05216296_2461</name>
</gene>
<evidence type="ECO:0000313" key="2">
    <source>
        <dbReference type="Proteomes" id="UP000243232"/>
    </source>
</evidence>
<dbReference type="STRING" id="364197.SAMN05216296_2461"/>
<dbReference type="Proteomes" id="UP000243232">
    <property type="component" value="Chromosome I"/>
</dbReference>
<dbReference type="RefSeq" id="WP_090195670.1">
    <property type="nucleotide sequence ID" value="NZ_LT629785.1"/>
</dbReference>
<sequence>MSRFFISPHPTFGSYAKPKEYLVEQSPYFWWWYALTLNEQYSRLCEQKTEQILLAESQTESEQKMLKVYEDFGDVRYEGSPYVAFAQWWSRKVASGEKRGEYLFAEPAIQGMSVRVVKAKEAAEALVGSAETLLVSIPLSLQRQHIDKALNKILKKHLVSKAMGREVRNPKHSQSLYSLSKPAVPAVLKKTFELMDAKHAAELRGVPLGNVELAEVVRLAYSERAKSDEISTEANRRRNISITVSRYISNAKSMIENAGYGLFP</sequence>
<organism evidence="1 2">
    <name type="scientific">Pseudomonas pohangensis</name>
    <dbReference type="NCBI Taxonomy" id="364197"/>
    <lineage>
        <taxon>Bacteria</taxon>
        <taxon>Pseudomonadati</taxon>
        <taxon>Pseudomonadota</taxon>
        <taxon>Gammaproteobacteria</taxon>
        <taxon>Pseudomonadales</taxon>
        <taxon>Pseudomonadaceae</taxon>
        <taxon>Pseudomonas</taxon>
    </lineage>
</organism>
<reference evidence="2" key="1">
    <citation type="submission" date="2016-10" db="EMBL/GenBank/DDBJ databases">
        <authorList>
            <person name="Varghese N."/>
            <person name="Submissions S."/>
        </authorList>
    </citation>
    <scope>NUCLEOTIDE SEQUENCE [LARGE SCALE GENOMIC DNA]</scope>
    <source>
        <strain evidence="2">DSM 17875</strain>
    </source>
</reference>
<protein>
    <submittedName>
        <fullName evidence="1">Uncharacterized protein</fullName>
    </submittedName>
</protein>
<name>A0A1H2GQK9_9PSED</name>
<accession>A0A1H2GQK9</accession>
<dbReference type="OrthoDB" id="8905372at2"/>
<proteinExistence type="predicted"/>
<dbReference type="EMBL" id="LT629785">
    <property type="protein sequence ID" value="SDU21749.1"/>
    <property type="molecule type" value="Genomic_DNA"/>
</dbReference>
<dbReference type="AlphaFoldDB" id="A0A1H2GQK9"/>